<accession>A0A3P1WPX8</accession>
<dbReference type="OrthoDB" id="9845149at2"/>
<comment type="caution">
    <text evidence="1">The sequence shown here is derived from an EMBL/GenBank/DDBJ whole genome shotgun (WGS) entry which is preliminary data.</text>
</comment>
<organism evidence="1 2">
    <name type="scientific">Arachnia propionica</name>
    <dbReference type="NCBI Taxonomy" id="1750"/>
    <lineage>
        <taxon>Bacteria</taxon>
        <taxon>Bacillati</taxon>
        <taxon>Actinomycetota</taxon>
        <taxon>Actinomycetes</taxon>
        <taxon>Propionibacteriales</taxon>
        <taxon>Propionibacteriaceae</taxon>
        <taxon>Arachnia</taxon>
    </lineage>
</organism>
<reference evidence="1 2" key="1">
    <citation type="submission" date="2018-11" db="EMBL/GenBank/DDBJ databases">
        <title>Genomes From Bacteria Associated with the Canine Oral Cavity: a Test Case for Automated Genome-Based Taxonomic Assignment.</title>
        <authorList>
            <person name="Coil D.A."/>
            <person name="Jospin G."/>
            <person name="Darling A.E."/>
            <person name="Wallis C."/>
            <person name="Davis I.J."/>
            <person name="Harris S."/>
            <person name="Eisen J.A."/>
            <person name="Holcombe L.J."/>
            <person name="O'Flynn C."/>
        </authorList>
    </citation>
    <scope>NUCLEOTIDE SEQUENCE [LARGE SCALE GENOMIC DNA]</scope>
    <source>
        <strain evidence="1 2">OH2822_COT-296</strain>
    </source>
</reference>
<evidence type="ECO:0000313" key="1">
    <source>
        <dbReference type="EMBL" id="RRD48321.1"/>
    </source>
</evidence>
<dbReference type="EMBL" id="RQYT01000044">
    <property type="protein sequence ID" value="RRD48321.1"/>
    <property type="molecule type" value="Genomic_DNA"/>
</dbReference>
<name>A0A3P1WPX8_9ACTN</name>
<evidence type="ECO:0000313" key="2">
    <source>
        <dbReference type="Proteomes" id="UP000280935"/>
    </source>
</evidence>
<gene>
    <name evidence="1" type="ORF">EII35_13305</name>
</gene>
<sequence>MSSRIRAVVAGVAAVAVVAMVPIVWVHSTGATATPGVTPSPVVDVSVTPSPVVEPSPTPVVEEVPEPDYVAIADPMGMRRDYRNREEAEKLAAFLNERGIKAELREKEKGLETGFTFSTEGEGAEAALREYYWQRISQEESWSQARIDSHNAGVEEFAAFLRERGAEVEVHATENGVKFHKEISFSSGGDLEDVKWEFLAAKGRVKIDENGQHTIIPTAEEMAEERTKLEALVEYLNSKGLEAKVGESDFGPWLDANLDDVDVLMAKEEFEWDELAMEPEQIENYNKHTEALAAYLVEHGVACEIKTNRYGLKYADYESSDEAEQLAEEFWNSYDPAG</sequence>
<dbReference type="RefSeq" id="WP_125228953.1">
    <property type="nucleotide sequence ID" value="NZ_RQYT01000044.1"/>
</dbReference>
<dbReference type="Proteomes" id="UP000280935">
    <property type="component" value="Unassembled WGS sequence"/>
</dbReference>
<dbReference type="AlphaFoldDB" id="A0A3P1WPX8"/>
<protein>
    <submittedName>
        <fullName evidence="1">Uncharacterized protein</fullName>
    </submittedName>
</protein>
<proteinExistence type="predicted"/>